<dbReference type="RefSeq" id="WP_065490877.1">
    <property type="nucleotide sequence ID" value="NZ_CP009111.1"/>
</dbReference>
<dbReference type="AlphaFoldDB" id="A0A1B1K601"/>
<dbReference type="EMBL" id="CP009111">
    <property type="protein sequence ID" value="ANS28019.1"/>
    <property type="molecule type" value="Genomic_DNA"/>
</dbReference>
<feature type="domain" description="Amine oxidase" evidence="4">
    <location>
        <begin position="16"/>
        <end position="352"/>
    </location>
</feature>
<dbReference type="PANTHER" id="PTHR10668">
    <property type="entry name" value="PHYTOENE DEHYDROGENASE"/>
    <property type="match status" value="1"/>
</dbReference>
<dbReference type="SUPFAM" id="SSF51905">
    <property type="entry name" value="FAD/NAD(P)-binding domain"/>
    <property type="match status" value="1"/>
</dbReference>
<gene>
    <name evidence="5" type="ORF">R1CP_16665</name>
</gene>
<accession>A0A1B1K601</accession>
<dbReference type="InterPro" id="IPR002937">
    <property type="entry name" value="Amino_oxidase"/>
</dbReference>
<sequence length="528" mass="56351">MHNEVDAVIVGSGINGLVAAATLARSGWKVVLLESNPEIGGFVGSGERTVPGYVHDTFSSWYPLFVSGPAHTALGDDLARHGLRFCNTDEAVTASISDSGRVTLAYRDPELTAAGFGNEEDGNTYLEALQRFGRNAPVIGGMMGSEIRSAGVVPLLARFFRTNGRRGSEQWLRDLAASGRAYCSREYVGPEVDHLWVPWLLHAGLSPDNASGGFMIPVLAATVHGFGLPVVEGGSARLLEAFRGLLDELGVQVHTGSRVDRIIVEGRRATGVEAAGRRYRARRAVLASVTPTALYGSLLPPDASPAPLRAQARRYRYGRGEMQIHIALSERPRWRDARLNEVPLVHISDGSASTGIARAEAEAGLLPRKPTVVVGQQSLLDPSRVPAGAASLWLQLQEVPYEPLGDAAGELNTTDGWTPELARAYAQRVIDRLDAHTHGLKILGTDVISPADLAAYNENAVGGDPYGGSSELDQSFLWRPLPEAGRHRTCVDGLWHIGASTHPGAGLGAGSGHLVATKLAAQRHRKSN</sequence>
<comment type="function">
    <text evidence="1">Probable oxidoreductase that may play a role as regulator of mitochondrial function.</text>
</comment>
<organism evidence="5 6">
    <name type="scientific">Rhodococcus opacus</name>
    <name type="common">Nocardia opaca</name>
    <dbReference type="NCBI Taxonomy" id="37919"/>
    <lineage>
        <taxon>Bacteria</taxon>
        <taxon>Bacillati</taxon>
        <taxon>Actinomycetota</taxon>
        <taxon>Actinomycetes</taxon>
        <taxon>Mycobacteriales</taxon>
        <taxon>Nocardiaceae</taxon>
        <taxon>Rhodococcus</taxon>
    </lineage>
</organism>
<comment type="subunit">
    <text evidence="2">Interacts with COX5B; this interaction may contribute to localize PYROXD2 to the inner face of the inner mitochondrial membrane.</text>
</comment>
<evidence type="ECO:0000256" key="3">
    <source>
        <dbReference type="ARBA" id="ARBA00040298"/>
    </source>
</evidence>
<evidence type="ECO:0000256" key="2">
    <source>
        <dbReference type="ARBA" id="ARBA00038825"/>
    </source>
</evidence>
<evidence type="ECO:0000256" key="1">
    <source>
        <dbReference type="ARBA" id="ARBA00037217"/>
    </source>
</evidence>
<evidence type="ECO:0000259" key="4">
    <source>
        <dbReference type="Pfam" id="PF01593"/>
    </source>
</evidence>
<evidence type="ECO:0000313" key="5">
    <source>
        <dbReference type="EMBL" id="ANS28019.1"/>
    </source>
</evidence>
<dbReference type="GO" id="GO:0016491">
    <property type="term" value="F:oxidoreductase activity"/>
    <property type="evidence" value="ECO:0007669"/>
    <property type="project" value="InterPro"/>
</dbReference>
<dbReference type="PATRIC" id="fig|37919.13.peg.3452"/>
<dbReference type="Gene3D" id="3.50.50.60">
    <property type="entry name" value="FAD/NAD(P)-binding domain"/>
    <property type="match status" value="2"/>
</dbReference>
<dbReference type="PANTHER" id="PTHR10668:SF105">
    <property type="entry name" value="DEHYDROGENASE-RELATED"/>
    <property type="match status" value="1"/>
</dbReference>
<reference evidence="5 6" key="1">
    <citation type="submission" date="2014-07" db="EMBL/GenBank/DDBJ databases">
        <authorList>
            <person name="Zhang J.E."/>
            <person name="Yang H."/>
            <person name="Guo J."/>
            <person name="Deng Z."/>
            <person name="Luo H."/>
            <person name="Luo M."/>
            <person name="Zhao B."/>
        </authorList>
    </citation>
    <scope>NUCLEOTIDE SEQUENCE [LARGE SCALE GENOMIC DNA]</scope>
    <source>
        <strain evidence="5 6">1CP</strain>
    </source>
</reference>
<evidence type="ECO:0000313" key="6">
    <source>
        <dbReference type="Proteomes" id="UP000186108"/>
    </source>
</evidence>
<protein>
    <recommendedName>
        <fullName evidence="3">Pyridine nucleotide-disulfide oxidoreductase domain-containing protein 2</fullName>
    </recommendedName>
</protein>
<dbReference type="Proteomes" id="UP000186108">
    <property type="component" value="Chromosome"/>
</dbReference>
<proteinExistence type="predicted"/>
<dbReference type="Pfam" id="PF01593">
    <property type="entry name" value="Amino_oxidase"/>
    <property type="match status" value="1"/>
</dbReference>
<dbReference type="InterPro" id="IPR036188">
    <property type="entry name" value="FAD/NAD-bd_sf"/>
</dbReference>
<name>A0A1B1K601_RHOOP</name>